<dbReference type="Pfam" id="PF07494">
    <property type="entry name" value="Reg_prop"/>
    <property type="match status" value="1"/>
</dbReference>
<sequence length="1022" mass="116985">MRGKRRLIGYWYVWLQCLSLGSMAQEKPSALAYHQEHFTDASGLPQNSVKTITQDAEGFIWLATEGGLVRYDGRVFKIYDRTKLPLPSDRILTLFNQGPRLYALTQDKAYVRIENRTARIDTNFEKTLDRQPFLRAYVTARMATGVTDQFVPIQADESYGLAAGQQTYYLYRRGRVECCQAGQKTRSFATRAVAHLGRLFCLDQQLYYWNPSGTFTWVRPEGSVPEELRGDIRHHPAYRHHKHECRVYWNPLTGQGAVYLREHLYRLTRSASGALHTQLLLSQFDCVAEDIGSFYYHNATGSIFLGSKTRGLYVFSRQYFSSLVFPSSASDNVYYAQVPFQGQTVLSAQGNILGLTPPAGSIRPLLKRLTRTDNKSLLIRDQRKNLWVKDRTELYCLNPEGTQMKGRWQAPDVITGLYAGADGRIWVGVRNVGLFTLNPRQTQPRLALFQRMALQRMSVLVQESKDYLWLGTGKGLYRVQLSQRRLDTLLQDTPIRSLYLRRPGELWGTTDGQGFFLLKQGKYTSFPLDAHFYLRNAHCLVQDQHGCFWIPTNKGLFQTSIQQLLHYAAGKTEKVYYRHYDTQDGLLTNEFNGGCQPCGLLLPNGYISLPSLQGMVWFNPDKIPSSSAKQPLFIDRLAVNRVPLSVRDTLYVKSGRQFLELDLISPYAGNLHALAYEYRLEEPNAEVPPWETSYTDQLKLLHHFSAGSCWLVIRQVDGMGRPHLRKRLLLIIEPLWYELGWVRLGLVVLLAVAIQGLVHLRTRLLERNNKVLRLHVARQTRQLRHTLRELESFKEELNWQMIIQDRFLKVISHDVRTPLKYLHRVSRLLREGLEKEPTKPDLLETSRTIEQSSAQSYRLMDSLLASIKAQMEPGMEQPVDVSALIAAKVALFLPIAEANQTRLLNTVPAGLWVKSNQVQLEIILHNVLDNAVKACWEGLIQISTEPWQEGIRLFIEDTGGGMPQALVEWINSERNRQELSRQTPVGLGLVLIKEFTHSLKIPTRVRSHSSGTIWVFDLKAPS</sequence>
<dbReference type="OrthoDB" id="900403at2"/>
<dbReference type="AlphaFoldDB" id="A0A2S7IIY4"/>
<evidence type="ECO:0000256" key="2">
    <source>
        <dbReference type="ARBA" id="ARBA00012438"/>
    </source>
</evidence>
<proteinExistence type="predicted"/>
<keyword evidence="7" id="KW-1185">Reference proteome</keyword>
<organism evidence="6 7">
    <name type="scientific">Siphonobacter curvatus</name>
    <dbReference type="NCBI Taxonomy" id="2094562"/>
    <lineage>
        <taxon>Bacteria</taxon>
        <taxon>Pseudomonadati</taxon>
        <taxon>Bacteroidota</taxon>
        <taxon>Cytophagia</taxon>
        <taxon>Cytophagales</taxon>
        <taxon>Cytophagaceae</taxon>
        <taxon>Siphonobacter</taxon>
    </lineage>
</organism>
<evidence type="ECO:0000256" key="1">
    <source>
        <dbReference type="ARBA" id="ARBA00000085"/>
    </source>
</evidence>
<dbReference type="PANTHER" id="PTHR43547:SF2">
    <property type="entry name" value="HYBRID SIGNAL TRANSDUCTION HISTIDINE KINASE C"/>
    <property type="match status" value="1"/>
</dbReference>
<dbReference type="Proteomes" id="UP000239590">
    <property type="component" value="Unassembled WGS sequence"/>
</dbReference>
<dbReference type="InterPro" id="IPR011110">
    <property type="entry name" value="Reg_prop"/>
</dbReference>
<dbReference type="SMART" id="SM00387">
    <property type="entry name" value="HATPase_c"/>
    <property type="match status" value="1"/>
</dbReference>
<dbReference type="InterPro" id="IPR005467">
    <property type="entry name" value="His_kinase_dom"/>
</dbReference>
<dbReference type="SUPFAM" id="SSF47384">
    <property type="entry name" value="Homodimeric domain of signal transducing histidine kinase"/>
    <property type="match status" value="1"/>
</dbReference>
<dbReference type="InterPro" id="IPR003594">
    <property type="entry name" value="HATPase_dom"/>
</dbReference>
<evidence type="ECO:0000259" key="5">
    <source>
        <dbReference type="PROSITE" id="PS50109"/>
    </source>
</evidence>
<feature type="signal peptide" evidence="4">
    <location>
        <begin position="1"/>
        <end position="24"/>
    </location>
</feature>
<evidence type="ECO:0000313" key="7">
    <source>
        <dbReference type="Proteomes" id="UP000239590"/>
    </source>
</evidence>
<keyword evidence="3" id="KW-0597">Phosphoprotein</keyword>
<feature type="chain" id="PRO_5015554695" description="histidine kinase" evidence="4">
    <location>
        <begin position="25"/>
        <end position="1022"/>
    </location>
</feature>
<evidence type="ECO:0000256" key="4">
    <source>
        <dbReference type="SAM" id="SignalP"/>
    </source>
</evidence>
<feature type="domain" description="Histidine kinase" evidence="5">
    <location>
        <begin position="810"/>
        <end position="1022"/>
    </location>
</feature>
<comment type="caution">
    <text evidence="6">The sequence shown here is derived from an EMBL/GenBank/DDBJ whole genome shotgun (WGS) entry which is preliminary data.</text>
</comment>
<dbReference type="Gene3D" id="3.30.565.10">
    <property type="entry name" value="Histidine kinase-like ATPase, C-terminal domain"/>
    <property type="match status" value="1"/>
</dbReference>
<gene>
    <name evidence="6" type="ORF">C5O19_18595</name>
</gene>
<reference evidence="7" key="1">
    <citation type="submission" date="2018-02" db="EMBL/GenBank/DDBJ databases">
        <title>Genome sequencing of Solimonas sp. HR-BB.</title>
        <authorList>
            <person name="Lee Y."/>
            <person name="Jeon C.O."/>
        </authorList>
    </citation>
    <scope>NUCLEOTIDE SEQUENCE [LARGE SCALE GENOMIC DNA]</scope>
    <source>
        <strain evidence="7">HR-U</strain>
    </source>
</reference>
<evidence type="ECO:0000256" key="3">
    <source>
        <dbReference type="ARBA" id="ARBA00022553"/>
    </source>
</evidence>
<dbReference type="InterPro" id="IPR003661">
    <property type="entry name" value="HisK_dim/P_dom"/>
</dbReference>
<dbReference type="InterPro" id="IPR036890">
    <property type="entry name" value="HATPase_C_sf"/>
</dbReference>
<dbReference type="EC" id="2.7.13.3" evidence="2"/>
<dbReference type="Gene3D" id="2.130.10.10">
    <property type="entry name" value="YVTN repeat-like/Quinoprotein amine dehydrogenase"/>
    <property type="match status" value="2"/>
</dbReference>
<keyword evidence="4" id="KW-0732">Signal</keyword>
<dbReference type="InterPro" id="IPR015943">
    <property type="entry name" value="WD40/YVTN_repeat-like_dom_sf"/>
</dbReference>
<accession>A0A2S7IIY4</accession>
<dbReference type="Pfam" id="PF02518">
    <property type="entry name" value="HATPase_c"/>
    <property type="match status" value="1"/>
</dbReference>
<dbReference type="GO" id="GO:0000155">
    <property type="term" value="F:phosphorelay sensor kinase activity"/>
    <property type="evidence" value="ECO:0007669"/>
    <property type="project" value="InterPro"/>
</dbReference>
<name>A0A2S7IIY4_9BACT</name>
<dbReference type="SUPFAM" id="SSF55874">
    <property type="entry name" value="ATPase domain of HSP90 chaperone/DNA topoisomerase II/histidine kinase"/>
    <property type="match status" value="1"/>
</dbReference>
<dbReference type="Gene3D" id="1.10.287.130">
    <property type="match status" value="1"/>
</dbReference>
<comment type="catalytic activity">
    <reaction evidence="1">
        <text>ATP + protein L-histidine = ADP + protein N-phospho-L-histidine.</text>
        <dbReference type="EC" id="2.7.13.3"/>
    </reaction>
</comment>
<dbReference type="CDD" id="cd00082">
    <property type="entry name" value="HisKA"/>
    <property type="match status" value="1"/>
</dbReference>
<dbReference type="EMBL" id="PTRA01000003">
    <property type="protein sequence ID" value="PQA56348.1"/>
    <property type="molecule type" value="Genomic_DNA"/>
</dbReference>
<dbReference type="PROSITE" id="PS50109">
    <property type="entry name" value="HIS_KIN"/>
    <property type="match status" value="1"/>
</dbReference>
<dbReference type="InterPro" id="IPR036097">
    <property type="entry name" value="HisK_dim/P_sf"/>
</dbReference>
<dbReference type="SUPFAM" id="SSF63829">
    <property type="entry name" value="Calcium-dependent phosphotriesterase"/>
    <property type="match status" value="1"/>
</dbReference>
<protein>
    <recommendedName>
        <fullName evidence="2">histidine kinase</fullName>
        <ecNumber evidence="2">2.7.13.3</ecNumber>
    </recommendedName>
</protein>
<dbReference type="PANTHER" id="PTHR43547">
    <property type="entry name" value="TWO-COMPONENT HISTIDINE KINASE"/>
    <property type="match status" value="1"/>
</dbReference>
<evidence type="ECO:0000313" key="6">
    <source>
        <dbReference type="EMBL" id="PQA56348.1"/>
    </source>
</evidence>